<dbReference type="InterPro" id="IPR013785">
    <property type="entry name" value="Aldolase_TIM"/>
</dbReference>
<dbReference type="KEGG" id="roz:CBI38_25550"/>
<dbReference type="Pfam" id="PF00697">
    <property type="entry name" value="PRAI"/>
    <property type="match status" value="1"/>
</dbReference>
<evidence type="ECO:0000256" key="1">
    <source>
        <dbReference type="ARBA" id="ARBA00001164"/>
    </source>
</evidence>
<dbReference type="SUPFAM" id="SSF51366">
    <property type="entry name" value="Ribulose-phoshate binding barrel"/>
    <property type="match status" value="1"/>
</dbReference>
<protein>
    <recommendedName>
        <fullName evidence="4 9">N-(5'-phosphoribosyl)anthranilate isomerase</fullName>
        <shortName evidence="9">PRAI</shortName>
        <ecNumber evidence="3 9">5.3.1.24</ecNumber>
    </recommendedName>
</protein>
<proteinExistence type="inferred from homology"/>
<evidence type="ECO:0000313" key="12">
    <source>
        <dbReference type="Proteomes" id="UP000245711"/>
    </source>
</evidence>
<feature type="domain" description="N-(5'phosphoribosyl) anthranilate isomerase (PRAI)" evidence="10">
    <location>
        <begin position="5"/>
        <end position="189"/>
    </location>
</feature>
<dbReference type="AlphaFoldDB" id="A0A2S2C4Y0"/>
<sequence>MTFIKVCGLRDQASVDVAVRLGVDAVGFVFAESVRRIAVEDAAALIRSVTGPTVAVGVFKGSSVPEVIEIAAAAGLGTVQVHDVRSAEDVTRLREAGLTVIRAVVAGDSSGDFGADRLLVDGATAGAGVPWDWAGQARPDGEWILAGGLNPGNVRTAIDATGAWGVDVSSGVESSRGVKDAALIEQFVSAVRSGA</sequence>
<evidence type="ECO:0000256" key="6">
    <source>
        <dbReference type="ARBA" id="ARBA00022822"/>
    </source>
</evidence>
<keyword evidence="8 9" id="KW-0413">Isomerase</keyword>
<dbReference type="PANTHER" id="PTHR42894:SF1">
    <property type="entry name" value="N-(5'-PHOSPHORIBOSYL)ANTHRANILATE ISOMERASE"/>
    <property type="match status" value="1"/>
</dbReference>
<gene>
    <name evidence="9" type="primary">trpF</name>
    <name evidence="11" type="ORF">CBI38_25550</name>
</gene>
<accession>A0A2S2C4Y0</accession>
<dbReference type="InterPro" id="IPR011060">
    <property type="entry name" value="RibuloseP-bd_barrel"/>
</dbReference>
<dbReference type="RefSeq" id="WP_109335358.1">
    <property type="nucleotide sequence ID" value="NZ_CP021354.1"/>
</dbReference>
<dbReference type="GO" id="GO:0004640">
    <property type="term" value="F:phosphoribosylanthranilate isomerase activity"/>
    <property type="evidence" value="ECO:0007669"/>
    <property type="project" value="UniProtKB-UniRule"/>
</dbReference>
<dbReference type="Gene3D" id="3.20.20.70">
    <property type="entry name" value="Aldolase class I"/>
    <property type="match status" value="1"/>
</dbReference>
<keyword evidence="5 9" id="KW-0028">Amino-acid biosynthesis</keyword>
<evidence type="ECO:0000256" key="8">
    <source>
        <dbReference type="ARBA" id="ARBA00023235"/>
    </source>
</evidence>
<organism evidence="11 12">
    <name type="scientific">Rhodococcus oxybenzonivorans</name>
    <dbReference type="NCBI Taxonomy" id="1990687"/>
    <lineage>
        <taxon>Bacteria</taxon>
        <taxon>Bacillati</taxon>
        <taxon>Actinomycetota</taxon>
        <taxon>Actinomycetes</taxon>
        <taxon>Mycobacteriales</taxon>
        <taxon>Nocardiaceae</taxon>
        <taxon>Rhodococcus</taxon>
    </lineage>
</organism>
<dbReference type="PANTHER" id="PTHR42894">
    <property type="entry name" value="N-(5'-PHOSPHORIBOSYL)ANTHRANILATE ISOMERASE"/>
    <property type="match status" value="1"/>
</dbReference>
<evidence type="ECO:0000256" key="5">
    <source>
        <dbReference type="ARBA" id="ARBA00022605"/>
    </source>
</evidence>
<comment type="similarity">
    <text evidence="9">Belongs to the TrpF family.</text>
</comment>
<dbReference type="UniPathway" id="UPA00035">
    <property type="reaction ID" value="UER00042"/>
</dbReference>
<evidence type="ECO:0000313" key="11">
    <source>
        <dbReference type="EMBL" id="AWK75828.1"/>
    </source>
</evidence>
<evidence type="ECO:0000256" key="2">
    <source>
        <dbReference type="ARBA" id="ARBA00004664"/>
    </source>
</evidence>
<name>A0A2S2C4Y0_9NOCA</name>
<dbReference type="GO" id="GO:0000162">
    <property type="term" value="P:L-tryptophan biosynthetic process"/>
    <property type="evidence" value="ECO:0007669"/>
    <property type="project" value="UniProtKB-UniRule"/>
</dbReference>
<comment type="catalytic activity">
    <reaction evidence="1 9">
        <text>N-(5-phospho-beta-D-ribosyl)anthranilate = 1-(2-carboxyphenylamino)-1-deoxy-D-ribulose 5-phosphate</text>
        <dbReference type="Rhea" id="RHEA:21540"/>
        <dbReference type="ChEBI" id="CHEBI:18277"/>
        <dbReference type="ChEBI" id="CHEBI:58613"/>
        <dbReference type="EC" id="5.3.1.24"/>
    </reaction>
</comment>
<evidence type="ECO:0000256" key="4">
    <source>
        <dbReference type="ARBA" id="ARBA00022272"/>
    </source>
</evidence>
<evidence type="ECO:0000259" key="10">
    <source>
        <dbReference type="Pfam" id="PF00697"/>
    </source>
</evidence>
<keyword evidence="6 9" id="KW-0822">Tryptophan biosynthesis</keyword>
<comment type="pathway">
    <text evidence="2 9">Amino-acid biosynthesis; L-tryptophan biosynthesis; L-tryptophan from chorismate: step 3/5.</text>
</comment>
<dbReference type="InterPro" id="IPR001240">
    <property type="entry name" value="PRAI_dom"/>
</dbReference>
<evidence type="ECO:0000256" key="9">
    <source>
        <dbReference type="HAMAP-Rule" id="MF_00135"/>
    </source>
</evidence>
<reference evidence="11 12" key="1">
    <citation type="submission" date="2017-05" db="EMBL/GenBank/DDBJ databases">
        <title>Isolation of Rhodococcus sp. S2-17 biodegrading of BP-3.</title>
        <authorList>
            <person name="Lee Y."/>
            <person name="Kim K.H."/>
            <person name="Chun B.H."/>
            <person name="Jung H.S."/>
            <person name="Jeon C.O."/>
        </authorList>
    </citation>
    <scope>NUCLEOTIDE SEQUENCE [LARGE SCALE GENOMIC DNA]</scope>
    <source>
        <strain evidence="11 12">S2-17</strain>
    </source>
</reference>
<evidence type="ECO:0000256" key="3">
    <source>
        <dbReference type="ARBA" id="ARBA00012572"/>
    </source>
</evidence>
<dbReference type="HAMAP" id="MF_00135">
    <property type="entry name" value="PRAI"/>
    <property type="match status" value="1"/>
</dbReference>
<keyword evidence="7 9" id="KW-0057">Aromatic amino acid biosynthesis</keyword>
<evidence type="ECO:0000256" key="7">
    <source>
        <dbReference type="ARBA" id="ARBA00023141"/>
    </source>
</evidence>
<dbReference type="OrthoDB" id="3243379at2"/>
<dbReference type="EMBL" id="CP021354">
    <property type="protein sequence ID" value="AWK75828.1"/>
    <property type="molecule type" value="Genomic_DNA"/>
</dbReference>
<dbReference type="CDD" id="cd00405">
    <property type="entry name" value="PRAI"/>
    <property type="match status" value="1"/>
</dbReference>
<keyword evidence="12" id="KW-1185">Reference proteome</keyword>
<dbReference type="InterPro" id="IPR044643">
    <property type="entry name" value="TrpF_fam"/>
</dbReference>
<dbReference type="Proteomes" id="UP000245711">
    <property type="component" value="Chromosome"/>
</dbReference>
<dbReference type="EC" id="5.3.1.24" evidence="3 9"/>